<dbReference type="EMBL" id="KL198006">
    <property type="protein sequence ID" value="KDQ30602.1"/>
    <property type="molecule type" value="Genomic_DNA"/>
</dbReference>
<dbReference type="OrthoDB" id="3250108at2759"/>
<proteinExistence type="predicted"/>
<dbReference type="VEuPathDB" id="FungiDB:PLEOSDRAFT_1088446"/>
<accession>A0A067P2F5</accession>
<dbReference type="InParanoid" id="A0A067P2F5"/>
<dbReference type="AlphaFoldDB" id="A0A067P2F5"/>
<sequence length="383" mass="42212">MLATCLPQISISPAPPLEPEAEPYSPFAKSSFAANDSDGFRPSHLTPPPTGSPRFVHQSSPLRPADAPQNKGLDTNRFEALLQATRERNQAKRESDLRKEVALKAHKHKQVERRALFLSKVMAPPSPTATAMPKTPPESPAIFHCSLPSPGLVSPLAFFENLGSSPSSGISSQESWVEQVDFRVRAGVVEPKRPKEPSQYNHLPSLDQISARMRYQKHVRSTSIESDHSSRLPLFLNQSRPQPVSAPERPRLVVGVGRLQMPLRAPQPAKATPAPIIPPVSPCSPLTPNLEVTTLVVPRSATTSPIQLSKTNLLALDSRSRRSSDMISTLRRRTRPSEYGHTGHDEEDSLKNKHWKRRSAPAELQTAERAGFEHYILSLPGAF</sequence>
<reference evidence="3" key="1">
    <citation type="journal article" date="2014" name="Proc. Natl. Acad. Sci. U.S.A.">
        <title>Extensive sampling of basidiomycete genomes demonstrates inadequacy of the white-rot/brown-rot paradigm for wood decay fungi.</title>
        <authorList>
            <person name="Riley R."/>
            <person name="Salamov A.A."/>
            <person name="Brown D.W."/>
            <person name="Nagy L.G."/>
            <person name="Floudas D."/>
            <person name="Held B.W."/>
            <person name="Levasseur A."/>
            <person name="Lombard V."/>
            <person name="Morin E."/>
            <person name="Otillar R."/>
            <person name="Lindquist E.A."/>
            <person name="Sun H."/>
            <person name="LaButti K.M."/>
            <person name="Schmutz J."/>
            <person name="Jabbour D."/>
            <person name="Luo H."/>
            <person name="Baker S.E."/>
            <person name="Pisabarro A.G."/>
            <person name="Walton J.D."/>
            <person name="Blanchette R.A."/>
            <person name="Henrissat B."/>
            <person name="Martin F."/>
            <person name="Cullen D."/>
            <person name="Hibbett D.S."/>
            <person name="Grigoriev I.V."/>
        </authorList>
    </citation>
    <scope>NUCLEOTIDE SEQUENCE [LARGE SCALE GENOMIC DNA]</scope>
    <source>
        <strain evidence="3">PC15</strain>
    </source>
</reference>
<evidence type="ECO:0000313" key="2">
    <source>
        <dbReference type="EMBL" id="KDQ30602.1"/>
    </source>
</evidence>
<feature type="region of interest" description="Disordered" evidence="1">
    <location>
        <begin position="319"/>
        <end position="360"/>
    </location>
</feature>
<evidence type="ECO:0000256" key="1">
    <source>
        <dbReference type="SAM" id="MobiDB-lite"/>
    </source>
</evidence>
<feature type="region of interest" description="Disordered" evidence="1">
    <location>
        <begin position="1"/>
        <end position="77"/>
    </location>
</feature>
<protein>
    <submittedName>
        <fullName evidence="2">Uncharacterized protein</fullName>
    </submittedName>
</protein>
<organism evidence="2 3">
    <name type="scientific">Pleurotus ostreatus (strain PC15)</name>
    <name type="common">Oyster mushroom</name>
    <dbReference type="NCBI Taxonomy" id="1137138"/>
    <lineage>
        <taxon>Eukaryota</taxon>
        <taxon>Fungi</taxon>
        <taxon>Dikarya</taxon>
        <taxon>Basidiomycota</taxon>
        <taxon>Agaricomycotina</taxon>
        <taxon>Agaricomycetes</taxon>
        <taxon>Agaricomycetidae</taxon>
        <taxon>Agaricales</taxon>
        <taxon>Pleurotineae</taxon>
        <taxon>Pleurotaceae</taxon>
        <taxon>Pleurotus</taxon>
    </lineage>
</organism>
<dbReference type="HOGENOM" id="CLU_056207_0_0_1"/>
<dbReference type="Proteomes" id="UP000027073">
    <property type="component" value="Unassembled WGS sequence"/>
</dbReference>
<evidence type="ECO:0000313" key="3">
    <source>
        <dbReference type="Proteomes" id="UP000027073"/>
    </source>
</evidence>
<name>A0A067P2F5_PLEO1</name>
<feature type="compositionally biased region" description="Basic and acidic residues" evidence="1">
    <location>
        <begin position="335"/>
        <end position="344"/>
    </location>
</feature>
<gene>
    <name evidence="2" type="ORF">PLEOSDRAFT_1088446</name>
</gene>